<evidence type="ECO:0000256" key="5">
    <source>
        <dbReference type="SAM" id="MobiDB-lite"/>
    </source>
</evidence>
<reference evidence="7" key="1">
    <citation type="journal article" date="2014" name="Int. J. Syst. Evol. Microbiol.">
        <title>Complete genome sequence of Corynebacterium casei LMG S-19264T (=DSM 44701T), isolated from a smear-ripened cheese.</title>
        <authorList>
            <consortium name="US DOE Joint Genome Institute (JGI-PGF)"/>
            <person name="Walter F."/>
            <person name="Albersmeier A."/>
            <person name="Kalinowski J."/>
            <person name="Ruckert C."/>
        </authorList>
    </citation>
    <scope>NUCLEOTIDE SEQUENCE</scope>
    <source>
        <strain evidence="7">JCM 3093</strain>
    </source>
</reference>
<keyword evidence="2" id="KW-0813">Transport</keyword>
<dbReference type="GO" id="GO:0055085">
    <property type="term" value="P:transmembrane transport"/>
    <property type="evidence" value="ECO:0007669"/>
    <property type="project" value="UniProtKB-ARBA"/>
</dbReference>
<dbReference type="Gene3D" id="3.40.50.300">
    <property type="entry name" value="P-loop containing nucleotide triphosphate hydrolases"/>
    <property type="match status" value="2"/>
</dbReference>
<reference evidence="7" key="2">
    <citation type="submission" date="2022-09" db="EMBL/GenBank/DDBJ databases">
        <authorList>
            <person name="Sun Q."/>
            <person name="Ohkuma M."/>
        </authorList>
    </citation>
    <scope>NUCLEOTIDE SEQUENCE</scope>
    <source>
        <strain evidence="7">JCM 3093</strain>
    </source>
</reference>
<evidence type="ECO:0000256" key="3">
    <source>
        <dbReference type="ARBA" id="ARBA00022741"/>
    </source>
</evidence>
<dbReference type="PANTHER" id="PTHR43776">
    <property type="entry name" value="TRANSPORT ATP-BINDING PROTEIN"/>
    <property type="match status" value="1"/>
</dbReference>
<accession>A0AA37F771</accession>
<dbReference type="InterPro" id="IPR050319">
    <property type="entry name" value="ABC_transp_ATP-bind"/>
</dbReference>
<dbReference type="GO" id="GO:0016887">
    <property type="term" value="F:ATP hydrolysis activity"/>
    <property type="evidence" value="ECO:0007669"/>
    <property type="project" value="InterPro"/>
</dbReference>
<gene>
    <name evidence="7" type="ORF">GCM10010126_56920</name>
</gene>
<evidence type="ECO:0000256" key="4">
    <source>
        <dbReference type="ARBA" id="ARBA00022840"/>
    </source>
</evidence>
<dbReference type="PROSITE" id="PS50893">
    <property type="entry name" value="ABC_TRANSPORTER_2"/>
    <property type="match status" value="2"/>
</dbReference>
<dbReference type="RefSeq" id="WP_191897479.1">
    <property type="nucleotide sequence ID" value="NZ_BMQD01000022.1"/>
</dbReference>
<dbReference type="CDD" id="cd03257">
    <property type="entry name" value="ABC_NikE_OppD_transporters"/>
    <property type="match status" value="1"/>
</dbReference>
<dbReference type="InterPro" id="IPR003593">
    <property type="entry name" value="AAA+_ATPase"/>
</dbReference>
<protein>
    <submittedName>
        <fullName evidence="7">ABC transporter ATP-binding protein</fullName>
    </submittedName>
</protein>
<proteinExistence type="inferred from homology"/>
<keyword evidence="4 7" id="KW-0067">ATP-binding</keyword>
<keyword evidence="3" id="KW-0547">Nucleotide-binding</keyword>
<dbReference type="AlphaFoldDB" id="A0AA37F771"/>
<dbReference type="GO" id="GO:0005524">
    <property type="term" value="F:ATP binding"/>
    <property type="evidence" value="ECO:0007669"/>
    <property type="project" value="UniProtKB-KW"/>
</dbReference>
<dbReference type="PANTHER" id="PTHR43776:SF7">
    <property type="entry name" value="D,D-DIPEPTIDE TRANSPORT ATP-BINDING PROTEIN DDPF-RELATED"/>
    <property type="match status" value="1"/>
</dbReference>
<sequence length="503" mass="52926">MIDVDGLTVAVPGRTLLDGVGLTLPAAETLALVGASGSGKTTTALALLGEYPPGARVTGRVSVAGREVTPAQPPPPGTVAFIPQHPSAVLNPVLRIGTVLRQVAARHGGDVRDALHRARLPGDRAFLRRFPHQLSGGQQQRLVLAHALLTGPSVIVADEPTTGQDAVTRAEVAAELSGLGVAVVLLSHDLDLVRELADRVVVLKDGRVVESGPAVLDAPRSDYARALVTARPRAAAARRDLRAEPPLLQVAGLGTEVLREVDLDAARGERLAVVGRSGSGKTTLARCIAGLRSWTSGTVRLAGRPLPRSPRRRGRADLARVQYVFQDARASFDPRRAVVEQVARTAVRLRGRTAPAAREEAFASLASLGLDHQAALRRPDTLSGGELQRAALARALLARPDVLICDEITSGLDPVTQAEALDLLTGLDLTLIVISHDLPVAARIADRVAVVHEGRLVEHGPSGQVLNHPSHPVTRALTGLTGESSRAAGDPPRPRTVHSEIPR</sequence>
<dbReference type="PROSITE" id="PS00211">
    <property type="entry name" value="ABC_TRANSPORTER_1"/>
    <property type="match status" value="1"/>
</dbReference>
<dbReference type="Proteomes" id="UP000627984">
    <property type="component" value="Unassembled WGS sequence"/>
</dbReference>
<comment type="caution">
    <text evidence="7">The sequence shown here is derived from an EMBL/GenBank/DDBJ whole genome shotgun (WGS) entry which is preliminary data.</text>
</comment>
<evidence type="ECO:0000313" key="7">
    <source>
        <dbReference type="EMBL" id="GGK90062.1"/>
    </source>
</evidence>
<dbReference type="EMBL" id="BMQD01000022">
    <property type="protein sequence ID" value="GGK90062.1"/>
    <property type="molecule type" value="Genomic_DNA"/>
</dbReference>
<comment type="similarity">
    <text evidence="1">Belongs to the ABC transporter superfamily.</text>
</comment>
<organism evidence="7 8">
    <name type="scientific">Planomonospora parontospora</name>
    <dbReference type="NCBI Taxonomy" id="58119"/>
    <lineage>
        <taxon>Bacteria</taxon>
        <taxon>Bacillati</taxon>
        <taxon>Actinomycetota</taxon>
        <taxon>Actinomycetes</taxon>
        <taxon>Streptosporangiales</taxon>
        <taxon>Streptosporangiaceae</taxon>
        <taxon>Planomonospora</taxon>
    </lineage>
</organism>
<dbReference type="InterPro" id="IPR027417">
    <property type="entry name" value="P-loop_NTPase"/>
</dbReference>
<dbReference type="InterPro" id="IPR003439">
    <property type="entry name" value="ABC_transporter-like_ATP-bd"/>
</dbReference>
<dbReference type="Pfam" id="PF00005">
    <property type="entry name" value="ABC_tran"/>
    <property type="match status" value="2"/>
</dbReference>
<evidence type="ECO:0000259" key="6">
    <source>
        <dbReference type="PROSITE" id="PS50893"/>
    </source>
</evidence>
<evidence type="ECO:0000256" key="2">
    <source>
        <dbReference type="ARBA" id="ARBA00022448"/>
    </source>
</evidence>
<name>A0AA37F771_9ACTN</name>
<dbReference type="SUPFAM" id="SSF52540">
    <property type="entry name" value="P-loop containing nucleoside triphosphate hydrolases"/>
    <property type="match status" value="2"/>
</dbReference>
<dbReference type="SMART" id="SM00382">
    <property type="entry name" value="AAA"/>
    <property type="match status" value="2"/>
</dbReference>
<evidence type="ECO:0000256" key="1">
    <source>
        <dbReference type="ARBA" id="ARBA00005417"/>
    </source>
</evidence>
<feature type="domain" description="ABC transporter" evidence="6">
    <location>
        <begin position="241"/>
        <end position="478"/>
    </location>
</feature>
<feature type="domain" description="ABC transporter" evidence="6">
    <location>
        <begin position="2"/>
        <end position="230"/>
    </location>
</feature>
<evidence type="ECO:0000313" key="8">
    <source>
        <dbReference type="Proteomes" id="UP000627984"/>
    </source>
</evidence>
<feature type="region of interest" description="Disordered" evidence="5">
    <location>
        <begin position="480"/>
        <end position="503"/>
    </location>
</feature>
<dbReference type="InterPro" id="IPR017871">
    <property type="entry name" value="ABC_transporter-like_CS"/>
</dbReference>